<reference evidence="1" key="2">
    <citation type="submission" date="2023-01" db="EMBL/GenBank/DDBJ databases">
        <authorList>
            <person name="Sun Q."/>
            <person name="Evtushenko L."/>
        </authorList>
    </citation>
    <scope>NUCLEOTIDE SEQUENCE</scope>
    <source>
        <strain evidence="1">VKM Ac-1069</strain>
    </source>
</reference>
<dbReference type="Proteomes" id="UP001143463">
    <property type="component" value="Unassembled WGS sequence"/>
</dbReference>
<gene>
    <name evidence="1" type="ORF">GCM10017577_29680</name>
</gene>
<accession>A0A9W6L2N6</accession>
<keyword evidence="2" id="KW-1185">Reference proteome</keyword>
<dbReference type="Pfam" id="PF07040">
    <property type="entry name" value="DUF1326"/>
    <property type="match status" value="1"/>
</dbReference>
<sequence length="200" mass="22102">MAWNLRGRFVETCSCELMCPCNLTLDHGATYDFCRATLAFDIVDGEIDGTDVRGRRVVAIIDTPKVMTDGNWRLGMFVDDEATDEQFDKLVKVFGGQLGGPMAALAPLVGEVVGIERAAIELDHDGLRHRVRVPDRIDFEVEDIVPFGAEDGRPVRFDGMFHPVGSNLTMAEARRSRIDAFGIRYEGKTGLSTSDFSWAA</sequence>
<dbReference type="RefSeq" id="WP_037038628.1">
    <property type="nucleotide sequence ID" value="NZ_BAAAUZ010000010.1"/>
</dbReference>
<comment type="caution">
    <text evidence="1">The sequence shown here is derived from an EMBL/GenBank/DDBJ whole genome shotgun (WGS) entry which is preliminary data.</text>
</comment>
<proteinExistence type="predicted"/>
<organism evidence="1 2">
    <name type="scientific">Pseudonocardia halophobica</name>
    <dbReference type="NCBI Taxonomy" id="29401"/>
    <lineage>
        <taxon>Bacteria</taxon>
        <taxon>Bacillati</taxon>
        <taxon>Actinomycetota</taxon>
        <taxon>Actinomycetes</taxon>
        <taxon>Pseudonocardiales</taxon>
        <taxon>Pseudonocardiaceae</taxon>
        <taxon>Pseudonocardia</taxon>
    </lineage>
</organism>
<dbReference type="AlphaFoldDB" id="A0A9W6L2N6"/>
<name>A0A9W6L2N6_9PSEU</name>
<reference evidence="1" key="1">
    <citation type="journal article" date="2014" name="Int. J. Syst. Evol. Microbiol.">
        <title>Complete genome sequence of Corynebacterium casei LMG S-19264T (=DSM 44701T), isolated from a smear-ripened cheese.</title>
        <authorList>
            <consortium name="US DOE Joint Genome Institute (JGI-PGF)"/>
            <person name="Walter F."/>
            <person name="Albersmeier A."/>
            <person name="Kalinowski J."/>
            <person name="Ruckert C."/>
        </authorList>
    </citation>
    <scope>NUCLEOTIDE SEQUENCE</scope>
    <source>
        <strain evidence="1">VKM Ac-1069</strain>
    </source>
</reference>
<evidence type="ECO:0008006" key="3">
    <source>
        <dbReference type="Google" id="ProtNLM"/>
    </source>
</evidence>
<evidence type="ECO:0000313" key="1">
    <source>
        <dbReference type="EMBL" id="GLL11827.1"/>
    </source>
</evidence>
<evidence type="ECO:0000313" key="2">
    <source>
        <dbReference type="Proteomes" id="UP001143463"/>
    </source>
</evidence>
<protein>
    <recommendedName>
        <fullName evidence="3">DUF1326 domain-containing protein</fullName>
    </recommendedName>
</protein>
<dbReference type="InterPro" id="IPR009758">
    <property type="entry name" value="DUF1326"/>
</dbReference>
<dbReference type="EMBL" id="BSFQ01000010">
    <property type="protein sequence ID" value="GLL11827.1"/>
    <property type="molecule type" value="Genomic_DNA"/>
</dbReference>